<accession>A0A3N1NT00</accession>
<feature type="transmembrane region" description="Helical" evidence="8">
    <location>
        <begin position="465"/>
        <end position="484"/>
    </location>
</feature>
<feature type="transmembrane region" description="Helical" evidence="8">
    <location>
        <begin position="280"/>
        <end position="300"/>
    </location>
</feature>
<feature type="transmembrane region" description="Helical" evidence="8">
    <location>
        <begin position="364"/>
        <end position="382"/>
    </location>
</feature>
<dbReference type="GO" id="GO:0005886">
    <property type="term" value="C:plasma membrane"/>
    <property type="evidence" value="ECO:0007669"/>
    <property type="project" value="UniProtKB-SubCell"/>
</dbReference>
<feature type="transmembrane region" description="Helical" evidence="8">
    <location>
        <begin position="246"/>
        <end position="268"/>
    </location>
</feature>
<comment type="subcellular location">
    <subcellularLocation>
        <location evidence="1">Cell membrane</location>
        <topology evidence="1">Multi-pass membrane protein</topology>
    </subcellularLocation>
</comment>
<dbReference type="NCBIfam" id="NF007399">
    <property type="entry name" value="PRK09928.1"/>
    <property type="match status" value="1"/>
</dbReference>
<evidence type="ECO:0000256" key="7">
    <source>
        <dbReference type="ARBA" id="ARBA00023136"/>
    </source>
</evidence>
<keyword evidence="7 8" id="KW-0472">Membrane</keyword>
<dbReference type="NCBIfam" id="TIGR00842">
    <property type="entry name" value="bcct"/>
    <property type="match status" value="1"/>
</dbReference>
<evidence type="ECO:0000256" key="5">
    <source>
        <dbReference type="ARBA" id="ARBA00022692"/>
    </source>
</evidence>
<evidence type="ECO:0000313" key="10">
    <source>
        <dbReference type="Proteomes" id="UP000273643"/>
    </source>
</evidence>
<feature type="transmembrane region" description="Helical" evidence="8">
    <location>
        <begin position="70"/>
        <end position="90"/>
    </location>
</feature>
<proteinExistence type="inferred from homology"/>
<evidence type="ECO:0000256" key="1">
    <source>
        <dbReference type="ARBA" id="ARBA00004651"/>
    </source>
</evidence>
<feature type="transmembrane region" description="Helical" evidence="8">
    <location>
        <begin position="111"/>
        <end position="130"/>
    </location>
</feature>
<dbReference type="Proteomes" id="UP000273643">
    <property type="component" value="Unassembled WGS sequence"/>
</dbReference>
<dbReference type="Pfam" id="PF02028">
    <property type="entry name" value="BCCT"/>
    <property type="match status" value="1"/>
</dbReference>
<organism evidence="9 10">
    <name type="scientific">Marinimicrobium koreense</name>
    <dbReference type="NCBI Taxonomy" id="306545"/>
    <lineage>
        <taxon>Bacteria</taxon>
        <taxon>Pseudomonadati</taxon>
        <taxon>Pseudomonadota</taxon>
        <taxon>Gammaproteobacteria</taxon>
        <taxon>Cellvibrionales</taxon>
        <taxon>Cellvibrionaceae</taxon>
        <taxon>Marinimicrobium</taxon>
    </lineage>
</organism>
<evidence type="ECO:0000256" key="6">
    <source>
        <dbReference type="ARBA" id="ARBA00022989"/>
    </source>
</evidence>
<evidence type="ECO:0000256" key="2">
    <source>
        <dbReference type="ARBA" id="ARBA00005658"/>
    </source>
</evidence>
<dbReference type="AlphaFoldDB" id="A0A3N1NT00"/>
<dbReference type="PROSITE" id="PS01303">
    <property type="entry name" value="BCCT"/>
    <property type="match status" value="1"/>
</dbReference>
<evidence type="ECO:0000256" key="8">
    <source>
        <dbReference type="SAM" id="Phobius"/>
    </source>
</evidence>
<keyword evidence="5 8" id="KW-0812">Transmembrane</keyword>
<feature type="transmembrane region" description="Helical" evidence="8">
    <location>
        <begin position="490"/>
        <end position="510"/>
    </location>
</feature>
<feature type="transmembrane region" description="Helical" evidence="8">
    <location>
        <begin position="417"/>
        <end position="437"/>
    </location>
</feature>
<keyword evidence="10" id="KW-1185">Reference proteome</keyword>
<evidence type="ECO:0000256" key="3">
    <source>
        <dbReference type="ARBA" id="ARBA00022448"/>
    </source>
</evidence>
<name>A0A3N1NT00_9GAMM</name>
<feature type="transmembrane region" description="Helical" evidence="8">
    <location>
        <begin position="32"/>
        <end position="50"/>
    </location>
</feature>
<dbReference type="InterPro" id="IPR000060">
    <property type="entry name" value="BCCT_transptr"/>
</dbReference>
<evidence type="ECO:0000256" key="4">
    <source>
        <dbReference type="ARBA" id="ARBA00022475"/>
    </source>
</evidence>
<dbReference type="PANTHER" id="PTHR30047:SF7">
    <property type="entry name" value="HIGH-AFFINITY CHOLINE TRANSPORT PROTEIN"/>
    <property type="match status" value="1"/>
</dbReference>
<comment type="similarity">
    <text evidence="2">Belongs to the BCCT transporter (TC 2.A.15) family.</text>
</comment>
<sequence length="675" mass="75037">MADDNTKPERASAIPEGAQDALPSWIKINPPVFVGSAVLCLLFVLGTIIAPEMAGKLFTSVQNWVVNTAGWFYVLAVALFLIFVVVLAMSSYGKIKLGPDHSEPDYTYMSWFAMLFSAGMGIGLMFFGVAEPVMHLMSPPVGDEATAEAAREAMRITFFHWGMHAWAIYAVVALSLAYFAFRQNLPLTIRSALYPLIGERIYGPIGHAVDIFAVLGTLFGVATSLGLGVMQINSGLNYLFDVPSSVGVQILLIAGVTGLATISVVLGLDGGIRRISELNLILAVILVLFVLFAGPTLYLLQTFVQNTGYYISRLVDTTFNLNAYEPKGWLGGWTLFYWGWWIAWSPFVGMFIARVSRGRTIREFVTGVLFVPVGFTFMWMTFFGNTGIHMIMEQGITQLSDAVAADSSVALFQFFEYLPLTTIASMIATVLVVTFFVTSSDSGSLVVDMLTSGGTDDDSPVWQRIFWSVTEGVIAAALLLAGGLSALQTATIASALPFTIIMLLMCWGLLRALRLEIFKRTSLKEAMLAPRVSSQSDSWQRRLARVIRHPKRQDVLTFINDTVHPALGEVCKEFEKQSLSARVVQDDNDRCWIEVSHGEEMDFFYSVHARPYTPPTFVMSDVRTKRGEQLRYYRAEVYLREGGQDYDVMGWTREQIIADVIDQYEKHMHFLQSVR</sequence>
<dbReference type="GO" id="GO:0022857">
    <property type="term" value="F:transmembrane transporter activity"/>
    <property type="evidence" value="ECO:0007669"/>
    <property type="project" value="InterPro"/>
</dbReference>
<gene>
    <name evidence="9" type="ORF">EDC38_2789</name>
</gene>
<evidence type="ECO:0000313" key="9">
    <source>
        <dbReference type="EMBL" id="ROQ18561.1"/>
    </source>
</evidence>
<dbReference type="RefSeq" id="WP_123639168.1">
    <property type="nucleotide sequence ID" value="NZ_JBHYFO010000006.1"/>
</dbReference>
<keyword evidence="4" id="KW-1003">Cell membrane</keyword>
<protein>
    <submittedName>
        <fullName evidence="9">Choline/glycine/proline betaine transport protein</fullName>
    </submittedName>
</protein>
<keyword evidence="6 8" id="KW-1133">Transmembrane helix</keyword>
<dbReference type="OrthoDB" id="9775735at2"/>
<dbReference type="PANTHER" id="PTHR30047">
    <property type="entry name" value="HIGH-AFFINITY CHOLINE TRANSPORT PROTEIN-RELATED"/>
    <property type="match status" value="1"/>
</dbReference>
<feature type="transmembrane region" description="Helical" evidence="8">
    <location>
        <begin position="161"/>
        <end position="181"/>
    </location>
</feature>
<keyword evidence="3" id="KW-0813">Transport</keyword>
<dbReference type="InterPro" id="IPR018093">
    <property type="entry name" value="BCCT_CS"/>
</dbReference>
<reference evidence="9 10" key="1">
    <citation type="submission" date="2018-11" db="EMBL/GenBank/DDBJ databases">
        <title>Genomic Encyclopedia of Type Strains, Phase IV (KMG-IV): sequencing the most valuable type-strain genomes for metagenomic binning, comparative biology and taxonomic classification.</title>
        <authorList>
            <person name="Goeker M."/>
        </authorList>
    </citation>
    <scope>NUCLEOTIDE SEQUENCE [LARGE SCALE GENOMIC DNA]</scope>
    <source>
        <strain evidence="9 10">DSM 16974</strain>
    </source>
</reference>
<dbReference type="EMBL" id="RJUK01000002">
    <property type="protein sequence ID" value="ROQ18561.1"/>
    <property type="molecule type" value="Genomic_DNA"/>
</dbReference>
<feature type="transmembrane region" description="Helical" evidence="8">
    <location>
        <begin position="335"/>
        <end position="352"/>
    </location>
</feature>
<feature type="transmembrane region" description="Helical" evidence="8">
    <location>
        <begin position="201"/>
        <end position="226"/>
    </location>
</feature>
<comment type="caution">
    <text evidence="9">The sequence shown here is derived from an EMBL/GenBank/DDBJ whole genome shotgun (WGS) entry which is preliminary data.</text>
</comment>